<dbReference type="Gene3D" id="2.60.40.1730">
    <property type="entry name" value="tricorn interacting facor f3 domain"/>
    <property type="match status" value="1"/>
</dbReference>
<dbReference type="RefSeq" id="WP_173013299.1">
    <property type="nucleotide sequence ID" value="NZ_AP019860.1"/>
</dbReference>
<evidence type="ECO:0000313" key="16">
    <source>
        <dbReference type="Proteomes" id="UP000326354"/>
    </source>
</evidence>
<comment type="similarity">
    <text evidence="3">Belongs to the peptidase M1 family.</text>
</comment>
<dbReference type="Gene3D" id="1.10.390.10">
    <property type="entry name" value="Neutral Protease Domain 2"/>
    <property type="match status" value="1"/>
</dbReference>
<keyword evidence="12" id="KW-0732">Signal</keyword>
<keyword evidence="7" id="KW-0645">Protease</keyword>
<gene>
    <name evidence="15" type="ORF">UABAM_02697</name>
</gene>
<dbReference type="GO" id="GO:0006508">
    <property type="term" value="P:proteolysis"/>
    <property type="evidence" value="ECO:0007669"/>
    <property type="project" value="UniProtKB-KW"/>
</dbReference>
<evidence type="ECO:0000256" key="2">
    <source>
        <dbReference type="ARBA" id="ARBA00001947"/>
    </source>
</evidence>
<evidence type="ECO:0000313" key="15">
    <source>
        <dbReference type="EMBL" id="BBM84338.1"/>
    </source>
</evidence>
<dbReference type="Pfam" id="PF01433">
    <property type="entry name" value="Peptidase_M1"/>
    <property type="match status" value="1"/>
</dbReference>
<dbReference type="SUPFAM" id="SSF55486">
    <property type="entry name" value="Metalloproteases ('zincins'), catalytic domain"/>
    <property type="match status" value="1"/>
</dbReference>
<keyword evidence="9" id="KW-0378">Hydrolase</keyword>
<feature type="domain" description="Aminopeptidase N-like N-terminal" evidence="14">
    <location>
        <begin position="29"/>
        <end position="202"/>
    </location>
</feature>
<dbReference type="Proteomes" id="UP000326354">
    <property type="component" value="Chromosome"/>
</dbReference>
<keyword evidence="11" id="KW-0482">Metalloprotease</keyword>
<evidence type="ECO:0000256" key="5">
    <source>
        <dbReference type="ARBA" id="ARBA00015611"/>
    </source>
</evidence>
<protein>
    <recommendedName>
        <fullName evidence="5">Aminopeptidase N</fullName>
        <ecNumber evidence="4">3.4.11.2</ecNumber>
    </recommendedName>
</protein>
<evidence type="ECO:0000256" key="9">
    <source>
        <dbReference type="ARBA" id="ARBA00022801"/>
    </source>
</evidence>
<keyword evidence="6 15" id="KW-0031">Aminopeptidase</keyword>
<dbReference type="GO" id="GO:0008270">
    <property type="term" value="F:zinc ion binding"/>
    <property type="evidence" value="ECO:0007669"/>
    <property type="project" value="InterPro"/>
</dbReference>
<dbReference type="GO" id="GO:0070006">
    <property type="term" value="F:metalloaminopeptidase activity"/>
    <property type="evidence" value="ECO:0007669"/>
    <property type="project" value="TreeGrafter"/>
</dbReference>
<dbReference type="InterPro" id="IPR001930">
    <property type="entry name" value="Peptidase_M1"/>
</dbReference>
<dbReference type="PANTHER" id="PTHR11533:SF174">
    <property type="entry name" value="PUROMYCIN-SENSITIVE AMINOPEPTIDASE-RELATED"/>
    <property type="match status" value="1"/>
</dbReference>
<dbReference type="SMART" id="SM00567">
    <property type="entry name" value="EZ_HEAT"/>
    <property type="match status" value="3"/>
</dbReference>
<dbReference type="PANTHER" id="PTHR11533">
    <property type="entry name" value="PROTEASE M1 ZINC METALLOPROTEASE"/>
    <property type="match status" value="1"/>
</dbReference>
<dbReference type="GO" id="GO:0016020">
    <property type="term" value="C:membrane"/>
    <property type="evidence" value="ECO:0007669"/>
    <property type="project" value="TreeGrafter"/>
</dbReference>
<evidence type="ECO:0000256" key="12">
    <source>
        <dbReference type="SAM" id="SignalP"/>
    </source>
</evidence>
<dbReference type="PRINTS" id="PR00756">
    <property type="entry name" value="ALADIPTASE"/>
</dbReference>
<dbReference type="InterPro" id="IPR042097">
    <property type="entry name" value="Aminopeptidase_N-like_N_sf"/>
</dbReference>
<evidence type="ECO:0000259" key="13">
    <source>
        <dbReference type="Pfam" id="PF01433"/>
    </source>
</evidence>
<dbReference type="InterPro" id="IPR014782">
    <property type="entry name" value="Peptidase_M1_dom"/>
</dbReference>
<accession>A0A5S9F3C2</accession>
<dbReference type="InterPro" id="IPR004155">
    <property type="entry name" value="PBS_lyase_HEAT"/>
</dbReference>
<dbReference type="GO" id="GO:0005615">
    <property type="term" value="C:extracellular space"/>
    <property type="evidence" value="ECO:0007669"/>
    <property type="project" value="TreeGrafter"/>
</dbReference>
<comment type="catalytic activity">
    <reaction evidence="1">
        <text>Release of an N-terminal amino acid, Xaa-|-Yaa- from a peptide, amide or arylamide. Xaa is preferably Ala, but may be most amino acids including Pro (slow action). When a terminal hydrophobic residue is followed by a prolyl residue, the two may be released as an intact Xaa-Pro dipeptide.</text>
        <dbReference type="EC" id="3.4.11.2"/>
    </reaction>
</comment>
<evidence type="ECO:0000256" key="10">
    <source>
        <dbReference type="ARBA" id="ARBA00022833"/>
    </source>
</evidence>
<reference evidence="15 16" key="1">
    <citation type="submission" date="2019-08" db="EMBL/GenBank/DDBJ databases">
        <title>Complete genome sequence of Candidatus Uab amorphum.</title>
        <authorList>
            <person name="Shiratori T."/>
            <person name="Suzuki S."/>
            <person name="Kakizawa Y."/>
            <person name="Ishida K."/>
        </authorList>
    </citation>
    <scope>NUCLEOTIDE SEQUENCE [LARGE SCALE GENOMIC DNA]</scope>
    <source>
        <strain evidence="15 16">SRT547</strain>
    </source>
</reference>
<dbReference type="Gene3D" id="1.25.10.10">
    <property type="entry name" value="Leucine-rich Repeat Variant"/>
    <property type="match status" value="2"/>
</dbReference>
<dbReference type="InterPro" id="IPR027268">
    <property type="entry name" value="Peptidase_M4/M1_CTD_sf"/>
</dbReference>
<evidence type="ECO:0000256" key="4">
    <source>
        <dbReference type="ARBA" id="ARBA00012564"/>
    </source>
</evidence>
<evidence type="ECO:0000256" key="7">
    <source>
        <dbReference type="ARBA" id="ARBA00022670"/>
    </source>
</evidence>
<feature type="signal peptide" evidence="12">
    <location>
        <begin position="1"/>
        <end position="18"/>
    </location>
</feature>
<dbReference type="KEGG" id="uam:UABAM_02697"/>
<dbReference type="AlphaFoldDB" id="A0A5S9F3C2"/>
<keyword evidence="16" id="KW-1185">Reference proteome</keyword>
<evidence type="ECO:0000256" key="3">
    <source>
        <dbReference type="ARBA" id="ARBA00010136"/>
    </source>
</evidence>
<dbReference type="GO" id="GO:0016285">
    <property type="term" value="F:alanyl aminopeptidase activity"/>
    <property type="evidence" value="ECO:0007669"/>
    <property type="project" value="UniProtKB-EC"/>
</dbReference>
<dbReference type="Pfam" id="PF17900">
    <property type="entry name" value="Peptidase_M1_N"/>
    <property type="match status" value="1"/>
</dbReference>
<evidence type="ECO:0000256" key="11">
    <source>
        <dbReference type="ARBA" id="ARBA00023049"/>
    </source>
</evidence>
<sequence>MKILMVLGILIMPLVAQVWHPSQQTVNIQHYTLDIRIDQKQKKVWGDVTFTVFPLWDDVEKTILDAGDMQIKKIISEGYNLKFTHSGRKLTIDFGKKYNRAQPITFTISYSAFPKRGTYFVQPNKHYPNKPYQVWTQGEAEETHYWFPCYDFPNQLCTSETKVSVRKPYIAISNGKLQKVIEEKDGWRKFHWKMSVPHVSYLVSLVIGEFVELQDNFEDISLQYYVQKKDAPNALRSFGKTPKMMTFFSEITGEKYAYEKYAQTAVEEFTFGGMENISASTYTQNTIHDERAHLNWSSESLVAHELAHQWWGDLLTCRDWSQIWLNEGFATYYTVLWLEHDLGKDQAKEELLGEYDWYMGSDFHPVVWKNFEHRDDVFDSHAYAKGAWILHMLRNSYGHDNFIRATQLYLRRHKGKAVTTIDLQNAFEDTLGKNLDWFFEQWVYGIGHPKFEVSWKWDAAHHMVAIHVKQTQKWKPFRVIVPIEVATKSGNTVYHVELEGREQRIYLPSKEQPHFVAFDKDGTVLKKLDMQQSQPQWIHQLQNDSDLYGRLRAAKALAKYPSTEAILALGQALKQDSFYGVRSRIAGLLGNIHSKLAADALLAAHQDKDARVRASIVSALLKNRFNRKAVAVLKTKFRSDMSYSVQANALKALAKYAKRDGSDIDLDDMMDLVYEALKMDSHLDVIRRAALNIVADVDKEEGLKILRKWVKPGKPVSCRTTAIRALFAKEKGKKTLVLNSLIQLLDDPDHRIRSTAISLLEELGSNKAIPALIKVAENDDLLSVQNSATKAISALKK</sequence>
<dbReference type="EMBL" id="AP019860">
    <property type="protein sequence ID" value="BBM84338.1"/>
    <property type="molecule type" value="Genomic_DNA"/>
</dbReference>
<evidence type="ECO:0000256" key="8">
    <source>
        <dbReference type="ARBA" id="ARBA00022723"/>
    </source>
</evidence>
<comment type="cofactor">
    <cofactor evidence="2">
        <name>Zn(2+)</name>
        <dbReference type="ChEBI" id="CHEBI:29105"/>
    </cofactor>
</comment>
<evidence type="ECO:0000259" key="14">
    <source>
        <dbReference type="Pfam" id="PF17900"/>
    </source>
</evidence>
<proteinExistence type="inferred from homology"/>
<dbReference type="EC" id="3.4.11.2" evidence="4"/>
<name>A0A5S9F3C2_UABAM</name>
<dbReference type="InterPro" id="IPR011989">
    <property type="entry name" value="ARM-like"/>
</dbReference>
<dbReference type="CDD" id="cd09603">
    <property type="entry name" value="M1_APN_like"/>
    <property type="match status" value="1"/>
</dbReference>
<evidence type="ECO:0000256" key="6">
    <source>
        <dbReference type="ARBA" id="ARBA00022438"/>
    </source>
</evidence>
<dbReference type="SUPFAM" id="SSF48371">
    <property type="entry name" value="ARM repeat"/>
    <property type="match status" value="1"/>
</dbReference>
<dbReference type="InterPro" id="IPR050344">
    <property type="entry name" value="Peptidase_M1_aminopeptidases"/>
</dbReference>
<dbReference type="SUPFAM" id="SSF63737">
    <property type="entry name" value="Leukotriene A4 hydrolase N-terminal domain"/>
    <property type="match status" value="1"/>
</dbReference>
<dbReference type="GO" id="GO:0042277">
    <property type="term" value="F:peptide binding"/>
    <property type="evidence" value="ECO:0007669"/>
    <property type="project" value="TreeGrafter"/>
</dbReference>
<dbReference type="GO" id="GO:0043171">
    <property type="term" value="P:peptide catabolic process"/>
    <property type="evidence" value="ECO:0007669"/>
    <property type="project" value="TreeGrafter"/>
</dbReference>
<keyword evidence="8" id="KW-0479">Metal-binding</keyword>
<evidence type="ECO:0000256" key="1">
    <source>
        <dbReference type="ARBA" id="ARBA00000098"/>
    </source>
</evidence>
<feature type="domain" description="Peptidase M1 membrane alanine aminopeptidase" evidence="13">
    <location>
        <begin position="238"/>
        <end position="442"/>
    </location>
</feature>
<dbReference type="GO" id="GO:0005737">
    <property type="term" value="C:cytoplasm"/>
    <property type="evidence" value="ECO:0007669"/>
    <property type="project" value="TreeGrafter"/>
</dbReference>
<keyword evidence="10" id="KW-0862">Zinc</keyword>
<dbReference type="InterPro" id="IPR016024">
    <property type="entry name" value="ARM-type_fold"/>
</dbReference>
<feature type="chain" id="PRO_5024918450" description="Aminopeptidase N" evidence="12">
    <location>
        <begin position="19"/>
        <end position="797"/>
    </location>
</feature>
<dbReference type="InterPro" id="IPR045357">
    <property type="entry name" value="Aminopeptidase_N-like_N"/>
</dbReference>
<dbReference type="Pfam" id="PF13646">
    <property type="entry name" value="HEAT_2"/>
    <property type="match status" value="2"/>
</dbReference>
<organism evidence="15 16">
    <name type="scientific">Uabimicrobium amorphum</name>
    <dbReference type="NCBI Taxonomy" id="2596890"/>
    <lineage>
        <taxon>Bacteria</taxon>
        <taxon>Pseudomonadati</taxon>
        <taxon>Planctomycetota</taxon>
        <taxon>Candidatus Uabimicrobiia</taxon>
        <taxon>Candidatus Uabimicrobiales</taxon>
        <taxon>Candidatus Uabimicrobiaceae</taxon>
        <taxon>Candidatus Uabimicrobium</taxon>
    </lineage>
</organism>